<accession>A0A8H3QUS8</accession>
<evidence type="ECO:0000313" key="3">
    <source>
        <dbReference type="Proteomes" id="UP000615446"/>
    </source>
</evidence>
<gene>
    <name evidence="2" type="ORF">RCL2_001974800</name>
</gene>
<feature type="coiled-coil region" evidence="1">
    <location>
        <begin position="17"/>
        <end position="76"/>
    </location>
</feature>
<protein>
    <submittedName>
        <fullName evidence="2">Uncharacterized protein</fullName>
    </submittedName>
</protein>
<reference evidence="2" key="1">
    <citation type="submission" date="2019-10" db="EMBL/GenBank/DDBJ databases">
        <title>Conservation and host-specific expression of non-tandemly repeated heterogenous ribosome RNA gene in arbuscular mycorrhizal fungi.</title>
        <authorList>
            <person name="Maeda T."/>
            <person name="Kobayashi Y."/>
            <person name="Nakagawa T."/>
            <person name="Ezawa T."/>
            <person name="Yamaguchi K."/>
            <person name="Bino T."/>
            <person name="Nishimoto Y."/>
            <person name="Shigenobu S."/>
            <person name="Kawaguchi M."/>
        </authorList>
    </citation>
    <scope>NUCLEOTIDE SEQUENCE</scope>
    <source>
        <strain evidence="2">HR1</strain>
    </source>
</reference>
<name>A0A8H3QUS8_9GLOM</name>
<dbReference type="OrthoDB" id="10535822at2759"/>
<sequence>MEMSQNLDYYYNMVLNLAKFLERIEILGEKNETLKERIENLGEKNKTLKEKIFSEFKKTNAKLEKLDERLRLLNNNR</sequence>
<evidence type="ECO:0000313" key="2">
    <source>
        <dbReference type="EMBL" id="GES92988.1"/>
    </source>
</evidence>
<organism evidence="2 3">
    <name type="scientific">Rhizophagus clarus</name>
    <dbReference type="NCBI Taxonomy" id="94130"/>
    <lineage>
        <taxon>Eukaryota</taxon>
        <taxon>Fungi</taxon>
        <taxon>Fungi incertae sedis</taxon>
        <taxon>Mucoromycota</taxon>
        <taxon>Glomeromycotina</taxon>
        <taxon>Glomeromycetes</taxon>
        <taxon>Glomerales</taxon>
        <taxon>Glomeraceae</taxon>
        <taxon>Rhizophagus</taxon>
    </lineage>
</organism>
<comment type="caution">
    <text evidence="2">The sequence shown here is derived from an EMBL/GenBank/DDBJ whole genome shotgun (WGS) entry which is preliminary data.</text>
</comment>
<proteinExistence type="predicted"/>
<dbReference type="EMBL" id="BLAL01000218">
    <property type="protein sequence ID" value="GES92988.1"/>
    <property type="molecule type" value="Genomic_DNA"/>
</dbReference>
<dbReference type="AlphaFoldDB" id="A0A8H3QUS8"/>
<keyword evidence="1" id="KW-0175">Coiled coil</keyword>
<dbReference type="Proteomes" id="UP000615446">
    <property type="component" value="Unassembled WGS sequence"/>
</dbReference>
<evidence type="ECO:0000256" key="1">
    <source>
        <dbReference type="SAM" id="Coils"/>
    </source>
</evidence>